<keyword evidence="1 2" id="KW-0732">Signal</keyword>
<dbReference type="PANTHER" id="PTHR35038">
    <property type="entry name" value="DISSIMILATORY SULFITE REDUCTASE SIRA"/>
    <property type="match status" value="1"/>
</dbReference>
<dbReference type="SUPFAM" id="SSF48695">
    <property type="entry name" value="Multiheme cytochromes"/>
    <property type="match status" value="3"/>
</dbReference>
<evidence type="ECO:0000313" key="4">
    <source>
        <dbReference type="EMBL" id="TRO79770.1"/>
    </source>
</evidence>
<sequence>MARPIPQRNVHEQACNFFSTCLILLLFSLVSGMSTAAWGGDGTIVGAVVLKPGPATKVAEASKITVNIPYTGDDNHNNTAQIEWGLDEVDFTLGSADLLHNNLFYTHQITNLDWDKTYQIRVTVSDDDGGENLVQTLTGVKAYNHLVHNAVSTGSTRHEGSWGLADGQYGEFTCATCHDRSTGNIKRIKETITPPNPDHPLPGSSVILTDTREGTATFGDDSIKRTATPSNRICEVCHSETNYHRCLNAEQLGGVNHYNNKDCVSCHLHRSAFKASCDGCHGNTATGAIWPDDPSAGAVLPDRVGAHVEHMTSIGDILNGAGQGSATVANKNASCIFCHPEGAHTGAHLDDDHVDVYMDGTNGAAQGYYVYLLDNPSDPRGDTDGSYDPATGTCSLIDCHGNAPYTPGWYGDDLPPGAVTDLTAADSAEPGSVKLTWTAPGDDGMLDGTAYQYQMRYSTATITEANFAAAAIAGGAPSVDRRGKAEEMVASGLTPGQNYYFALKTADEAGNWSGLSNVAGPQTAHVDDVAPVFYGLDSATADDKAGAVNLHWQAAIDHSLPVTYRIWWSSHSLMDHLASLLTVTTTYYPGTNDEYTIYTATTPGLAYQVHDLSAGVLYNFLVRAYDAATPTNNDGNTEIKMALAGKCSSQPQDLRTYYANGPLSGTTTDFAAVLDTSGYTASVTKIMAANDNIIWIFGTPYAVKKKVTGLSFDIYAYNGDRQPQVFSYQLGYVDSDNTFIALGDALTVSLSKKSGRIMKLPLFSFSGVIDVGNRLAVQLAYAGGATILPTVKFGDAVNKGLLLVNEQNYNHAPGVFNILNPTNGSTQTGLVNISWTAATDMDNFDDGVHYDVYGSLDGGLSYPHQIVIGTTATSAVWDTIRGGVGLLAPNTQVRIRVEAGDGYMPDDIGTNHRQVTTGNFTIDNTSDTTAPAAIANLHAETRPKAGAVYLTWTAPGDDADRGRAARYDVRYSTSAITNETLFNAANEAVGEPVPGLAGSHQGFEVLGLEPYTTYYFAIKTADEADNWSTLSNSVSAAGGEKCGICHSTPPDEPQTAGTHAAHGYTKKDCAKCHGFEAEFFDVRHQDGLLKLGWQTDEPVVGTVDGIKVTYIQNGVKIYEDTTGSGGFNTTGGDNTDTGTCFGFVGTNAVGCHGPANTPPVWGTTTPPQCADCHGNLTRTTDPYGRAYDDASHDVMASPPLDNEGNSTGKFVGQHEKHLNFSFRFSKGDSCKLCHLDNYHADGIVDIKLDPVGAGEEASWNAGAGATPGTCGGTSTSGCHGPNPVDPPWDSAVPIACNNCHGHQDNRFSAGSPSSVTADRTATLSGNVTGDGSTVTIPVNSGYTIQVGDRVTKGNSYFVVASANSTSLTFSHAIPVGVNFTSGEVLISRHIQHAVDGGTVRACDWCHAEGHPQGSGDASLILLPNNPAVGIDYRSGGIHLKKVINGRTTLNNGEPIDTEAEICWGCHEDNGISEWGVNNNVNTGEMPYDYGSLNQTSWYGATWTSPNFAYKTGSIQSTHTANSVSNPGSSAVTGSSFNYTEAPDAVAKIRCSYCHDVHDMNMAEYDTQNGQPYLRGTWKGNPYKEDGAPWNKDYADVFYSPSGQAKNLFGKVPRGGTAYRELGGYFIDQNSDYPTSGWTIWNSAGLCVLCHGDDVDNMDQLTDEGLWLGTNGHSNSSIGGTFANKANIFDFSHGRPTPITVDWTNQPGSDYNTQVPSMAWMAQGDLGLGGGYRGNETNAGNYIPYVYETVVGKNSFPYAFNDYDWGVSVDADTTDVMYHQFSCSKCHNPHASRLPKLLITNCLDIQHNTWDENKTTLQTKYTNAALTAVDRNKYGAYYAAAQNCHRYDGSRATETLKGGWNKVSPWAP</sequence>
<dbReference type="PANTHER" id="PTHR35038:SF8">
    <property type="entry name" value="C-TYPE POLYHEME CYTOCHROME OMCC"/>
    <property type="match status" value="1"/>
</dbReference>
<evidence type="ECO:0000259" key="3">
    <source>
        <dbReference type="PROSITE" id="PS50853"/>
    </source>
</evidence>
<reference evidence="4 5" key="1">
    <citation type="submission" date="2019-07" db="EMBL/GenBank/DDBJ databases">
        <title>Insights of Desulfuromonas acetexigens electromicrobiology.</title>
        <authorList>
            <person name="Katuri K."/>
            <person name="Sapireddy V."/>
            <person name="Shaw D.R."/>
            <person name="Saikaly P."/>
        </authorList>
    </citation>
    <scope>NUCLEOTIDE SEQUENCE [LARGE SCALE GENOMIC DNA]</scope>
    <source>
        <strain evidence="4 5">2873</strain>
    </source>
</reference>
<dbReference type="InterPro" id="IPR013783">
    <property type="entry name" value="Ig-like_fold"/>
</dbReference>
<name>A0A550J958_9BACT</name>
<dbReference type="Proteomes" id="UP000317155">
    <property type="component" value="Unassembled WGS sequence"/>
</dbReference>
<dbReference type="Gene3D" id="2.60.40.10">
    <property type="entry name" value="Immunoglobulins"/>
    <property type="match status" value="2"/>
</dbReference>
<evidence type="ECO:0000313" key="5">
    <source>
        <dbReference type="Proteomes" id="UP000317155"/>
    </source>
</evidence>
<dbReference type="InterPro" id="IPR036280">
    <property type="entry name" value="Multihaem_cyt_sf"/>
</dbReference>
<dbReference type="InterPro" id="IPR003961">
    <property type="entry name" value="FN3_dom"/>
</dbReference>
<dbReference type="SMART" id="SM00060">
    <property type="entry name" value="FN3"/>
    <property type="match status" value="4"/>
</dbReference>
<gene>
    <name evidence="4" type="ORF">FL622_12745</name>
</gene>
<feature type="signal peptide" evidence="2">
    <location>
        <begin position="1"/>
        <end position="36"/>
    </location>
</feature>
<dbReference type="OrthoDB" id="5522598at2"/>
<accession>A0A550J958</accession>
<keyword evidence="5" id="KW-1185">Reference proteome</keyword>
<feature type="domain" description="Fibronectin type-III" evidence="3">
    <location>
        <begin position="415"/>
        <end position="527"/>
    </location>
</feature>
<dbReference type="CDD" id="cd00063">
    <property type="entry name" value="FN3"/>
    <property type="match status" value="2"/>
</dbReference>
<dbReference type="EMBL" id="VJVV01000009">
    <property type="protein sequence ID" value="TRO79770.1"/>
    <property type="molecule type" value="Genomic_DNA"/>
</dbReference>
<proteinExistence type="predicted"/>
<organism evidence="4 5">
    <name type="scientific">Trichloromonas acetexigens</name>
    <dbReference type="NCBI Taxonomy" id="38815"/>
    <lineage>
        <taxon>Bacteria</taxon>
        <taxon>Pseudomonadati</taxon>
        <taxon>Thermodesulfobacteriota</taxon>
        <taxon>Desulfuromonadia</taxon>
        <taxon>Desulfuromonadales</taxon>
        <taxon>Trichloromonadaceae</taxon>
        <taxon>Trichloromonas</taxon>
    </lineage>
</organism>
<feature type="chain" id="PRO_5021786780" description="Fibronectin type-III domain-containing protein" evidence="2">
    <location>
        <begin position="37"/>
        <end position="1867"/>
    </location>
</feature>
<evidence type="ECO:0000256" key="1">
    <source>
        <dbReference type="ARBA" id="ARBA00022729"/>
    </source>
</evidence>
<dbReference type="InterPro" id="IPR036116">
    <property type="entry name" value="FN3_sf"/>
</dbReference>
<dbReference type="SUPFAM" id="SSF49265">
    <property type="entry name" value="Fibronectin type III"/>
    <property type="match status" value="2"/>
</dbReference>
<comment type="caution">
    <text evidence="4">The sequence shown here is derived from an EMBL/GenBank/DDBJ whole genome shotgun (WGS) entry which is preliminary data.</text>
</comment>
<dbReference type="PROSITE" id="PS50853">
    <property type="entry name" value="FN3"/>
    <property type="match status" value="1"/>
</dbReference>
<protein>
    <recommendedName>
        <fullName evidence="3">Fibronectin type-III domain-containing protein</fullName>
    </recommendedName>
</protein>
<dbReference type="InterPro" id="IPR051829">
    <property type="entry name" value="Multiheme_Cytochr_ET"/>
</dbReference>
<evidence type="ECO:0000256" key="2">
    <source>
        <dbReference type="SAM" id="SignalP"/>
    </source>
</evidence>